<reference evidence="2 3" key="1">
    <citation type="submission" date="2020-08" db="EMBL/GenBank/DDBJ databases">
        <title>Genomic Encyclopedia of Type Strains, Phase IV (KMG-IV): sequencing the most valuable type-strain genomes for metagenomic binning, comparative biology and taxonomic classification.</title>
        <authorList>
            <person name="Goeker M."/>
        </authorList>
    </citation>
    <scope>NUCLEOTIDE SEQUENCE [LARGE SCALE GENOMIC DNA]</scope>
    <source>
        <strain evidence="2 3">DSM 100734</strain>
    </source>
</reference>
<accession>A0A7W9Y5M9</accession>
<proteinExistence type="predicted"/>
<evidence type="ECO:0000313" key="3">
    <source>
        <dbReference type="Proteomes" id="UP000547879"/>
    </source>
</evidence>
<protein>
    <recommendedName>
        <fullName evidence="4">Lytic murein transglycosylase</fullName>
    </recommendedName>
</protein>
<keyword evidence="3" id="KW-1185">Reference proteome</keyword>
<sequence>MVSRLHRDTALWSAGHLPHKGGDQLGSPIWLDKTRGKKRWQWRATPLMGGSWAESPPLVISPPVGEMAGRPEGGRHGTALTIGGATP</sequence>
<dbReference type="Proteomes" id="UP000547879">
    <property type="component" value="Unassembled WGS sequence"/>
</dbReference>
<comment type="caution">
    <text evidence="2">The sequence shown here is derived from an EMBL/GenBank/DDBJ whole genome shotgun (WGS) entry which is preliminary data.</text>
</comment>
<evidence type="ECO:0000256" key="1">
    <source>
        <dbReference type="SAM" id="MobiDB-lite"/>
    </source>
</evidence>
<name>A0A7W9Y5M9_9HYPH</name>
<dbReference type="EMBL" id="JACHEG010000002">
    <property type="protein sequence ID" value="MBB6162410.1"/>
    <property type="molecule type" value="Genomic_DNA"/>
</dbReference>
<evidence type="ECO:0008006" key="4">
    <source>
        <dbReference type="Google" id="ProtNLM"/>
    </source>
</evidence>
<organism evidence="2 3">
    <name type="scientific">Rhizobium wenxiniae</name>
    <dbReference type="NCBI Taxonomy" id="1737357"/>
    <lineage>
        <taxon>Bacteria</taxon>
        <taxon>Pseudomonadati</taxon>
        <taxon>Pseudomonadota</taxon>
        <taxon>Alphaproteobacteria</taxon>
        <taxon>Hyphomicrobiales</taxon>
        <taxon>Rhizobiaceae</taxon>
        <taxon>Rhizobium/Agrobacterium group</taxon>
        <taxon>Rhizobium</taxon>
    </lineage>
</organism>
<dbReference type="AlphaFoldDB" id="A0A7W9Y5M9"/>
<feature type="region of interest" description="Disordered" evidence="1">
    <location>
        <begin position="51"/>
        <end position="87"/>
    </location>
</feature>
<evidence type="ECO:0000313" key="2">
    <source>
        <dbReference type="EMBL" id="MBB6162410.1"/>
    </source>
</evidence>
<gene>
    <name evidence="2" type="ORF">HNQ72_002228</name>
</gene>